<gene>
    <name evidence="3" type="ORF">PG996_013184</name>
</gene>
<keyword evidence="2" id="KW-1133">Transmembrane helix</keyword>
<comment type="caution">
    <text evidence="3">The sequence shown here is derived from an EMBL/GenBank/DDBJ whole genome shotgun (WGS) entry which is preliminary data.</text>
</comment>
<sequence>MSRPLFGISLPLPSSLLAVASYYCFVLIPICLVPTVFGQQFSATCYAPDGTAASDGSYMPCNFNGGASMCCPTNGTSNGNGSNGDPRSGGGSRDTCTEGGLCIRQSDGKTRRGYCTDQSWKSSACVSICTNPNAGGSDSGAAILNYCPSEQNVYCCGDGNTTCCGTSFAHTLAGSATVTLSTVVSTAFVTYTPTASPTLSHDPLSGAAREALSTGGKTGVGIGAGVGGLAIIAVASALVYRAKRRRRQKQSSKMDEAEGEGDGSRAGSTSGVDEAAAAAVGGERRSSSTAVDPTSPTKASELGGQALERTPGELDGEGARFEVPATAITTGGRGNPVPFSSWRGILSIRSWRRRTVK</sequence>
<evidence type="ECO:0000313" key="3">
    <source>
        <dbReference type="EMBL" id="KAK8053883.1"/>
    </source>
</evidence>
<proteinExistence type="predicted"/>
<protein>
    <recommendedName>
        <fullName evidence="5">Mid2 domain-containing protein</fullName>
    </recommendedName>
</protein>
<feature type="compositionally biased region" description="Polar residues" evidence="1">
    <location>
        <begin position="287"/>
        <end position="298"/>
    </location>
</feature>
<name>A0ABR1U7G2_9PEZI</name>
<keyword evidence="2" id="KW-0812">Transmembrane</keyword>
<accession>A0ABR1U7G2</accession>
<dbReference type="EMBL" id="JAQQWM010000008">
    <property type="protein sequence ID" value="KAK8053883.1"/>
    <property type="molecule type" value="Genomic_DNA"/>
</dbReference>
<dbReference type="Proteomes" id="UP001446871">
    <property type="component" value="Unassembled WGS sequence"/>
</dbReference>
<keyword evidence="2" id="KW-0472">Membrane</keyword>
<evidence type="ECO:0000313" key="4">
    <source>
        <dbReference type="Proteomes" id="UP001446871"/>
    </source>
</evidence>
<reference evidence="3 4" key="1">
    <citation type="submission" date="2023-01" db="EMBL/GenBank/DDBJ databases">
        <title>Analysis of 21 Apiospora genomes using comparative genomics revels a genus with tremendous synthesis potential of carbohydrate active enzymes and secondary metabolites.</title>
        <authorList>
            <person name="Sorensen T."/>
        </authorList>
    </citation>
    <scope>NUCLEOTIDE SEQUENCE [LARGE SCALE GENOMIC DNA]</scope>
    <source>
        <strain evidence="3 4">CBS 83171</strain>
    </source>
</reference>
<organism evidence="3 4">
    <name type="scientific">Apiospora saccharicola</name>
    <dbReference type="NCBI Taxonomy" id="335842"/>
    <lineage>
        <taxon>Eukaryota</taxon>
        <taxon>Fungi</taxon>
        <taxon>Dikarya</taxon>
        <taxon>Ascomycota</taxon>
        <taxon>Pezizomycotina</taxon>
        <taxon>Sordariomycetes</taxon>
        <taxon>Xylariomycetidae</taxon>
        <taxon>Amphisphaeriales</taxon>
        <taxon>Apiosporaceae</taxon>
        <taxon>Apiospora</taxon>
    </lineage>
</organism>
<keyword evidence="4" id="KW-1185">Reference proteome</keyword>
<evidence type="ECO:0000256" key="2">
    <source>
        <dbReference type="SAM" id="Phobius"/>
    </source>
</evidence>
<feature type="region of interest" description="Disordered" evidence="1">
    <location>
        <begin position="245"/>
        <end position="318"/>
    </location>
</feature>
<evidence type="ECO:0008006" key="5">
    <source>
        <dbReference type="Google" id="ProtNLM"/>
    </source>
</evidence>
<feature type="transmembrane region" description="Helical" evidence="2">
    <location>
        <begin position="219"/>
        <end position="240"/>
    </location>
</feature>
<evidence type="ECO:0000256" key="1">
    <source>
        <dbReference type="SAM" id="MobiDB-lite"/>
    </source>
</evidence>